<evidence type="ECO:0000313" key="2">
    <source>
        <dbReference type="Proteomes" id="UP000648908"/>
    </source>
</evidence>
<reference evidence="1" key="1">
    <citation type="submission" date="2021-01" db="EMBL/GenBank/DDBJ databases">
        <title>Tabrizicola alba sp. nov. a motile alkaliphilic bacterium isolated from a soda lake.</title>
        <authorList>
            <person name="Szuroczki S."/>
            <person name="Abbaszade G."/>
            <person name="Schumann P."/>
            <person name="Toth E."/>
        </authorList>
    </citation>
    <scope>NUCLEOTIDE SEQUENCE</scope>
    <source>
        <strain evidence="1">DMG-N-6</strain>
    </source>
</reference>
<keyword evidence="2" id="KW-1185">Reference proteome</keyword>
<comment type="caution">
    <text evidence="1">The sequence shown here is derived from an EMBL/GenBank/DDBJ whole genome shotgun (WGS) entry which is preliminary data.</text>
</comment>
<name>A0A8K0V5N6_9RHOB</name>
<dbReference type="AlphaFoldDB" id="A0A8K0V5N6"/>
<dbReference type="SUPFAM" id="SSF53448">
    <property type="entry name" value="Nucleotide-diphospho-sugar transferases"/>
    <property type="match status" value="1"/>
</dbReference>
<organism evidence="1 2">
    <name type="scientific">Szabonella alba</name>
    <dbReference type="NCBI Taxonomy" id="2804194"/>
    <lineage>
        <taxon>Bacteria</taxon>
        <taxon>Pseudomonadati</taxon>
        <taxon>Pseudomonadota</taxon>
        <taxon>Alphaproteobacteria</taxon>
        <taxon>Rhodobacterales</taxon>
        <taxon>Paracoccaceae</taxon>
        <taxon>Szabonella</taxon>
    </lineage>
</organism>
<dbReference type="EMBL" id="JAESVN010000001">
    <property type="protein sequence ID" value="MBL4915626.1"/>
    <property type="molecule type" value="Genomic_DNA"/>
</dbReference>
<dbReference type="InterPro" id="IPR029044">
    <property type="entry name" value="Nucleotide-diphossugar_trans"/>
</dbReference>
<protein>
    <submittedName>
        <fullName evidence="1">Uncharacterized protein</fullName>
    </submittedName>
</protein>
<evidence type="ECO:0000313" key="1">
    <source>
        <dbReference type="EMBL" id="MBL4915626.1"/>
    </source>
</evidence>
<proteinExistence type="predicted"/>
<accession>A0A8K0V5N6</accession>
<dbReference type="Proteomes" id="UP000648908">
    <property type="component" value="Unassembled WGS sequence"/>
</dbReference>
<gene>
    <name evidence="1" type="ORF">JL811_00190</name>
</gene>
<sequence>MLEDKITLCLTIGRRPDLLRRTFESLQGLPQIPVLAINDFGDEETNAVFREMCPHGRLIEPGRHLGHHAAVDLMYAEVKTPYIFHGEDDWGFTRTDFLEDALTLLQSDPFISLVCFRATKDIPLSDVDRKLVVTETRGNIVIERMEAVHEQWHGFSFNPHLSEKRLWEELGGFSQFRKERHVSRFLRAKGRYVVFLIPEACRHIGDDGRSTTPGRNSLFRRFKKWMRGIRSVE</sequence>
<dbReference type="Gene3D" id="3.90.550.10">
    <property type="entry name" value="Spore Coat Polysaccharide Biosynthesis Protein SpsA, Chain A"/>
    <property type="match status" value="1"/>
</dbReference>
<dbReference type="RefSeq" id="WP_202686211.1">
    <property type="nucleotide sequence ID" value="NZ_JAESVN010000001.1"/>
</dbReference>